<keyword evidence="1" id="KW-0862">Zinc</keyword>
<dbReference type="OrthoDB" id="7312725at2759"/>
<comment type="caution">
    <text evidence="4">The sequence shown here is derived from an EMBL/GenBank/DDBJ whole genome shotgun (WGS) entry which is preliminary data.</text>
</comment>
<feature type="domain" description="C2H2-type" evidence="3">
    <location>
        <begin position="1045"/>
        <end position="1072"/>
    </location>
</feature>
<keyword evidence="1" id="KW-0863">Zinc-finger</keyword>
<evidence type="ECO:0000259" key="3">
    <source>
        <dbReference type="PROSITE" id="PS50157"/>
    </source>
</evidence>
<evidence type="ECO:0000313" key="5">
    <source>
        <dbReference type="Proteomes" id="UP000678393"/>
    </source>
</evidence>
<feature type="region of interest" description="Disordered" evidence="2">
    <location>
        <begin position="879"/>
        <end position="929"/>
    </location>
</feature>
<dbReference type="Proteomes" id="UP000678393">
    <property type="component" value="Unassembled WGS sequence"/>
</dbReference>
<dbReference type="EMBL" id="CAJHNH020001032">
    <property type="protein sequence ID" value="CAG5121172.1"/>
    <property type="molecule type" value="Genomic_DNA"/>
</dbReference>
<reference evidence="4" key="1">
    <citation type="submission" date="2021-04" db="EMBL/GenBank/DDBJ databases">
        <authorList>
            <consortium name="Molecular Ecology Group"/>
        </authorList>
    </citation>
    <scope>NUCLEOTIDE SEQUENCE</scope>
</reference>
<keyword evidence="1" id="KW-0479">Metal-binding</keyword>
<proteinExistence type="predicted"/>
<feature type="domain" description="C2H2-type" evidence="3">
    <location>
        <begin position="1073"/>
        <end position="1096"/>
    </location>
</feature>
<feature type="domain" description="C2H2-type" evidence="3">
    <location>
        <begin position="1154"/>
        <end position="1176"/>
    </location>
</feature>
<accession>A0A8S3Z0R1</accession>
<dbReference type="InterPro" id="IPR013087">
    <property type="entry name" value="Znf_C2H2_type"/>
</dbReference>
<dbReference type="GO" id="GO:0008270">
    <property type="term" value="F:zinc ion binding"/>
    <property type="evidence" value="ECO:0007669"/>
    <property type="project" value="UniProtKB-KW"/>
</dbReference>
<dbReference type="AlphaFoldDB" id="A0A8S3Z0R1"/>
<gene>
    <name evidence="4" type="ORF">CUNI_LOCUS6730</name>
</gene>
<dbReference type="Gene3D" id="3.30.160.60">
    <property type="entry name" value="Classic Zinc Finger"/>
    <property type="match status" value="5"/>
</dbReference>
<dbReference type="SMART" id="SM00355">
    <property type="entry name" value="ZnF_C2H2"/>
    <property type="match status" value="12"/>
</dbReference>
<evidence type="ECO:0000256" key="1">
    <source>
        <dbReference type="PROSITE-ProRule" id="PRU00042"/>
    </source>
</evidence>
<organism evidence="4 5">
    <name type="scientific">Candidula unifasciata</name>
    <dbReference type="NCBI Taxonomy" id="100452"/>
    <lineage>
        <taxon>Eukaryota</taxon>
        <taxon>Metazoa</taxon>
        <taxon>Spiralia</taxon>
        <taxon>Lophotrochozoa</taxon>
        <taxon>Mollusca</taxon>
        <taxon>Gastropoda</taxon>
        <taxon>Heterobranchia</taxon>
        <taxon>Euthyneura</taxon>
        <taxon>Panpulmonata</taxon>
        <taxon>Eupulmonata</taxon>
        <taxon>Stylommatophora</taxon>
        <taxon>Helicina</taxon>
        <taxon>Helicoidea</taxon>
        <taxon>Geomitridae</taxon>
        <taxon>Candidula</taxon>
    </lineage>
</organism>
<feature type="domain" description="C2H2-type" evidence="3">
    <location>
        <begin position="584"/>
        <end position="612"/>
    </location>
</feature>
<feature type="domain" description="C2H2-type" evidence="3">
    <location>
        <begin position="939"/>
        <end position="967"/>
    </location>
</feature>
<dbReference type="SUPFAM" id="SSF57667">
    <property type="entry name" value="beta-beta-alpha zinc fingers"/>
    <property type="match status" value="2"/>
</dbReference>
<protein>
    <recommendedName>
        <fullName evidence="3">C2H2-type domain-containing protein</fullName>
    </recommendedName>
</protein>
<dbReference type="PANTHER" id="PTHR47222">
    <property type="entry name" value="ZINC FINGER PROTEIN 532-RELATED"/>
    <property type="match status" value="1"/>
</dbReference>
<evidence type="ECO:0000313" key="4">
    <source>
        <dbReference type="EMBL" id="CAG5121172.1"/>
    </source>
</evidence>
<sequence>MESDDINENQNLTSLEQIMKNQLSGDTTVESTNTGRTETAGLVSKSASELLQGMIQYAKSASENTKEASSKGISIKISKSKTYSGTKFSIVNHPLLHTETPVGKDQGNYSERQINSLVEQVSPSTETVWSTKSKMLSRVADKPLSDSGLLQIPVKVPHSASLKTSTVGVTEFPVSSESVPDRSSQLLPNVLSNPTQSTFLPTTYSCVYVQDRNNGSQNKVAFLVPQVSLKTDLNYLADLTSSILSKTPMTEPQTPVTSAFSGSVASSAEISNNNNEISFKDRISKLVTDTVDSFYLQGNDLKDSNLLKVSTPRNKESLLNTVHCSVCGDGYIDKDCLDFHLNRTVFNLLYYCSQCKQKHTFYNKCSLWMHLRKLKSDLSLNYSNIIWLKPYEFDAEDSSGNEISEAVDNALLETSECVYSNSGECRVDGTPTSTTASVEKVTETESACHTTVSTSSRKRKSSSNPSQCPICVQSFSDLSAHLCRATAKPFPCSSCDMFLPSICAQEAHMNIHRGVAKKICCPECGEKDFTIVHEGNEMRCVFDHVDDCKHFNRILSIQCFCKQEFNDVDRLEEHLMEHHFRTIFKCPLCVLAFTQRDNFVQHAANIHKAKNTNIKVSVLCLICQRVLKSYAELKVHLDQYVDRFIIDAKFKWKCFICSKTFSDKTELNKHTEVDHPHKSKRCTNCYNLFWSRNSLVEHILNYCIDVQADEPKRSSKSIYLRKLFEVNKMNHDVDKTQRQLNHAPVVKKYPLLVKIAPKVVSKPGQSVLSLQSQPQPEKNIKISQSVTMQKETPTEVSSTGNKLATQPCKIIITSKGDSTPFRKSITVSQCMVCKQIVESIKMTEHLKFHQSQGVIICCHCFKRDFATIEAAQKHSELCGSSVSKQAEKPAEIMPENSKEDDKTPEANSKSRESNGEEPSVHQEMENDEKSVENETLSVFPCLVCGLAFQSLSAREEHVSRSHDGIRIVYHCGLCRKKGTTKIFSRKELVSRHITKKHRIGNMDTVNRFIRAEEQNASSGQKLQISKTVEDVPAPKRLRLAGEGDYMCGKCGFSCAQSQEFSQHITSHNSSKEPQCPECGLCFTIFAALKKHLLAVHKIHAVDDYLKANNVAEPDLDEFEVFPEIQPYYKPQPKFLDPGREKSNTASKVASSNPLECTVCYRAFDVEANLKTHMRNHGMAFIRSKRHKV</sequence>
<dbReference type="PROSITE" id="PS50157">
    <property type="entry name" value="ZINC_FINGER_C2H2_2"/>
    <property type="match status" value="6"/>
</dbReference>
<evidence type="ECO:0000256" key="2">
    <source>
        <dbReference type="SAM" id="MobiDB-lite"/>
    </source>
</evidence>
<dbReference type="Pfam" id="PF00096">
    <property type="entry name" value="zf-C2H2"/>
    <property type="match status" value="2"/>
</dbReference>
<dbReference type="InterPro" id="IPR045914">
    <property type="entry name" value="Zn532-like"/>
</dbReference>
<dbReference type="PANTHER" id="PTHR47222:SF5">
    <property type="entry name" value="LOW QUALITY PROTEIN: ZINC FINGER PROTEIN 532-LIKE"/>
    <property type="match status" value="1"/>
</dbReference>
<dbReference type="PROSITE" id="PS00028">
    <property type="entry name" value="ZINC_FINGER_C2H2_1"/>
    <property type="match status" value="7"/>
</dbReference>
<feature type="domain" description="C2H2-type" evidence="3">
    <location>
        <begin position="652"/>
        <end position="682"/>
    </location>
</feature>
<name>A0A8S3Z0R1_9EUPU</name>
<dbReference type="InterPro" id="IPR036236">
    <property type="entry name" value="Znf_C2H2_sf"/>
</dbReference>
<feature type="compositionally biased region" description="Basic and acidic residues" evidence="2">
    <location>
        <begin position="885"/>
        <end position="929"/>
    </location>
</feature>
<keyword evidence="5" id="KW-1185">Reference proteome</keyword>